<dbReference type="Gene3D" id="3.10.180.10">
    <property type="entry name" value="2,3-Dihydroxybiphenyl 1,2-Dioxygenase, domain 1"/>
    <property type="match status" value="1"/>
</dbReference>
<dbReference type="InterPro" id="IPR029068">
    <property type="entry name" value="Glyas_Bleomycin-R_OHBP_Dase"/>
</dbReference>
<organism evidence="1 2">
    <name type="scientific">Hymenobacter jejuensis</name>
    <dbReference type="NCBI Taxonomy" id="2502781"/>
    <lineage>
        <taxon>Bacteria</taxon>
        <taxon>Pseudomonadati</taxon>
        <taxon>Bacteroidota</taxon>
        <taxon>Cytophagia</taxon>
        <taxon>Cytophagales</taxon>
        <taxon>Hymenobacteraceae</taxon>
        <taxon>Hymenobacter</taxon>
    </lineage>
</organism>
<reference evidence="1 2" key="1">
    <citation type="submission" date="2019-06" db="EMBL/GenBank/DDBJ databases">
        <authorList>
            <person name="Srinivasan S."/>
        </authorList>
    </citation>
    <scope>NUCLEOTIDE SEQUENCE [LARGE SCALE GENOMIC DNA]</scope>
    <source>
        <strain evidence="1 2">17J68-5</strain>
    </source>
</reference>
<protein>
    <submittedName>
        <fullName evidence="1">VOC family protein</fullName>
    </submittedName>
</protein>
<gene>
    <name evidence="1" type="ORF">FHG12_10560</name>
</gene>
<name>A0A5B8A2Z7_9BACT</name>
<dbReference type="OrthoDB" id="4548523at2"/>
<dbReference type="RefSeq" id="WP_139515698.1">
    <property type="nucleotide sequence ID" value="NZ_CP040896.1"/>
</dbReference>
<dbReference type="SUPFAM" id="SSF54593">
    <property type="entry name" value="Glyoxalase/Bleomycin resistance protein/Dihydroxybiphenyl dioxygenase"/>
    <property type="match status" value="1"/>
</dbReference>
<dbReference type="EMBL" id="CP040896">
    <property type="protein sequence ID" value="QDA60522.1"/>
    <property type="molecule type" value="Genomic_DNA"/>
</dbReference>
<sequence>MKNNFLVATLLLAGAALVLGRRKRKRHHYHGFDGQDKPVASQDTVVYFIADPSKLDKAVEWYEDFFLTKAEDKPVLGPGEKPYRSFKIETTNGSKSFITVLLSTDPVYLQLNEPVFYWVLPDVKDVDIKYKKLKDKGSEFDKKPHSIKKPKGILGVREVTQKPTEVQAFIVVDPYGNRAGVVNNPIYVPSLITEE</sequence>
<proteinExistence type="predicted"/>
<keyword evidence="2" id="KW-1185">Reference proteome</keyword>
<dbReference type="KEGG" id="hyj:FHG12_10560"/>
<evidence type="ECO:0000313" key="2">
    <source>
        <dbReference type="Proteomes" id="UP000305398"/>
    </source>
</evidence>
<dbReference type="Proteomes" id="UP000305398">
    <property type="component" value="Chromosome"/>
</dbReference>
<accession>A0A5B8A2Z7</accession>
<evidence type="ECO:0000313" key="1">
    <source>
        <dbReference type="EMBL" id="QDA60522.1"/>
    </source>
</evidence>
<dbReference type="AlphaFoldDB" id="A0A5B8A2Z7"/>